<keyword evidence="3 6" id="KW-0560">Oxidoreductase</keyword>
<dbReference type="Gene3D" id="3.40.50.360">
    <property type="match status" value="1"/>
</dbReference>
<evidence type="ECO:0000313" key="9">
    <source>
        <dbReference type="Proteomes" id="UP001333710"/>
    </source>
</evidence>
<dbReference type="Pfam" id="PF02525">
    <property type="entry name" value="Flavodoxin_2"/>
    <property type="match status" value="1"/>
</dbReference>
<name>A0AA48HMK1_9ALTE</name>
<comment type="subunit">
    <text evidence="6">Homodimer.</text>
</comment>
<evidence type="ECO:0000256" key="5">
    <source>
        <dbReference type="ARBA" id="ARBA00048542"/>
    </source>
</evidence>
<dbReference type="SUPFAM" id="SSF52218">
    <property type="entry name" value="Flavoproteins"/>
    <property type="match status" value="1"/>
</dbReference>
<comment type="similarity">
    <text evidence="6">Belongs to the azoreductase type 1 family.</text>
</comment>
<comment type="cofactor">
    <cofactor evidence="6">
        <name>FMN</name>
        <dbReference type="ChEBI" id="CHEBI:58210"/>
    </cofactor>
    <text evidence="6">Binds 1 FMN per subunit.</text>
</comment>
<keyword evidence="1 6" id="KW-0285">Flavoprotein</keyword>
<dbReference type="Proteomes" id="UP001333710">
    <property type="component" value="Chromosome"/>
</dbReference>
<comment type="catalytic activity">
    <reaction evidence="5">
        <text>N,N-dimethyl-1,4-phenylenediamine + anthranilate + 2 NAD(+) = 2-(4-dimethylaminophenyl)diazenylbenzoate + 2 NADH + 2 H(+)</text>
        <dbReference type="Rhea" id="RHEA:55872"/>
        <dbReference type="ChEBI" id="CHEBI:15378"/>
        <dbReference type="ChEBI" id="CHEBI:15783"/>
        <dbReference type="ChEBI" id="CHEBI:16567"/>
        <dbReference type="ChEBI" id="CHEBI:57540"/>
        <dbReference type="ChEBI" id="CHEBI:57945"/>
        <dbReference type="ChEBI" id="CHEBI:71579"/>
        <dbReference type="EC" id="1.7.1.17"/>
    </reaction>
    <physiologicalReaction direction="right-to-left" evidence="5">
        <dbReference type="Rhea" id="RHEA:55874"/>
    </physiologicalReaction>
</comment>
<dbReference type="PANTHER" id="PTHR43741:SF2">
    <property type="entry name" value="FMN-DEPENDENT NADH:QUINONE OXIDOREDUCTASE"/>
    <property type="match status" value="1"/>
</dbReference>
<feature type="binding site" evidence="6">
    <location>
        <position position="10"/>
    </location>
    <ligand>
        <name>FMN</name>
        <dbReference type="ChEBI" id="CHEBI:58210"/>
    </ligand>
</feature>
<evidence type="ECO:0000256" key="6">
    <source>
        <dbReference type="HAMAP-Rule" id="MF_01216"/>
    </source>
</evidence>
<feature type="binding site" evidence="6">
    <location>
        <begin position="95"/>
        <end position="98"/>
    </location>
    <ligand>
        <name>FMN</name>
        <dbReference type="ChEBI" id="CHEBI:58210"/>
    </ligand>
</feature>
<accession>A0AA48HMK1</accession>
<comment type="catalytic activity">
    <reaction evidence="6">
        <text>2 a quinone + NADH + H(+) = 2 a 1,4-benzosemiquinone + NAD(+)</text>
        <dbReference type="Rhea" id="RHEA:65952"/>
        <dbReference type="ChEBI" id="CHEBI:15378"/>
        <dbReference type="ChEBI" id="CHEBI:57540"/>
        <dbReference type="ChEBI" id="CHEBI:57945"/>
        <dbReference type="ChEBI" id="CHEBI:132124"/>
        <dbReference type="ChEBI" id="CHEBI:134225"/>
    </reaction>
</comment>
<dbReference type="GO" id="GO:0016652">
    <property type="term" value="F:oxidoreductase activity, acting on NAD(P)H as acceptor"/>
    <property type="evidence" value="ECO:0007669"/>
    <property type="project" value="UniProtKB-UniRule"/>
</dbReference>
<dbReference type="AlphaFoldDB" id="A0AA48HMK1"/>
<keyword evidence="2 6" id="KW-0288">FMN</keyword>
<evidence type="ECO:0000313" key="8">
    <source>
        <dbReference type="EMBL" id="BDX06277.1"/>
    </source>
</evidence>
<evidence type="ECO:0000256" key="4">
    <source>
        <dbReference type="ARBA" id="ARBA00023027"/>
    </source>
</evidence>
<dbReference type="RefSeq" id="WP_338292306.1">
    <property type="nucleotide sequence ID" value="NZ_AP027272.1"/>
</dbReference>
<evidence type="ECO:0000256" key="3">
    <source>
        <dbReference type="ARBA" id="ARBA00023002"/>
    </source>
</evidence>
<evidence type="ECO:0000256" key="2">
    <source>
        <dbReference type="ARBA" id="ARBA00022643"/>
    </source>
</evidence>
<dbReference type="GO" id="GO:0016655">
    <property type="term" value="F:oxidoreductase activity, acting on NAD(P)H, quinone or similar compound as acceptor"/>
    <property type="evidence" value="ECO:0007669"/>
    <property type="project" value="InterPro"/>
</dbReference>
<dbReference type="HAMAP" id="MF_01216">
    <property type="entry name" value="Azoreductase_type1"/>
    <property type="match status" value="1"/>
</dbReference>
<dbReference type="InterPro" id="IPR003680">
    <property type="entry name" value="Flavodoxin_fold"/>
</dbReference>
<dbReference type="GO" id="GO:0010181">
    <property type="term" value="F:FMN binding"/>
    <property type="evidence" value="ECO:0007669"/>
    <property type="project" value="UniProtKB-UniRule"/>
</dbReference>
<dbReference type="GO" id="GO:0009055">
    <property type="term" value="F:electron transfer activity"/>
    <property type="evidence" value="ECO:0007669"/>
    <property type="project" value="UniProtKB-UniRule"/>
</dbReference>
<reference evidence="8" key="1">
    <citation type="submission" date="2023-01" db="EMBL/GenBank/DDBJ databases">
        <title>Complete genome sequence of Planctobacterium marinum strain Dej080120_11.</title>
        <authorList>
            <person name="Ueki S."/>
            <person name="Maruyama F."/>
        </authorList>
    </citation>
    <scope>NUCLEOTIDE SEQUENCE</scope>
    <source>
        <strain evidence="8">Dej080120_11</strain>
    </source>
</reference>
<dbReference type="InterPro" id="IPR023048">
    <property type="entry name" value="NADH:quinone_OxRdtase_FMN_depd"/>
</dbReference>
<keyword evidence="4 6" id="KW-0520">NAD</keyword>
<dbReference type="KEGG" id="pmaw:MACH26_17980"/>
<dbReference type="InterPro" id="IPR050104">
    <property type="entry name" value="FMN-dep_NADH:Q_OxRdtase_AzoR1"/>
</dbReference>
<evidence type="ECO:0000256" key="1">
    <source>
        <dbReference type="ARBA" id="ARBA00022630"/>
    </source>
</evidence>
<feature type="domain" description="Flavodoxin-like fold" evidence="7">
    <location>
        <begin position="3"/>
        <end position="196"/>
    </location>
</feature>
<dbReference type="InterPro" id="IPR029039">
    <property type="entry name" value="Flavoprotein-like_sf"/>
</dbReference>
<comment type="function">
    <text evidence="6">Also exhibits azoreductase activity. Catalyzes the reductive cleavage of the azo bond in aromatic azo compounds to the corresponding amines.</text>
</comment>
<dbReference type="EC" id="1.6.5.-" evidence="6"/>
<protein>
    <recommendedName>
        <fullName evidence="6">FMN dependent NADH:quinone oxidoreductase</fullName>
        <ecNumber evidence="6">1.6.5.-</ecNumber>
    </recommendedName>
    <alternativeName>
        <fullName evidence="6">Azo-dye reductase</fullName>
    </alternativeName>
    <alternativeName>
        <fullName evidence="6">FMN-dependent NADH-azo compound oxidoreductase</fullName>
    </alternativeName>
    <alternativeName>
        <fullName evidence="6">FMN-dependent NADH-azoreductase</fullName>
        <ecNumber evidence="6">1.7.1.17</ecNumber>
    </alternativeName>
</protein>
<gene>
    <name evidence="6 8" type="primary">azoR</name>
    <name evidence="8" type="ORF">MACH26_17980</name>
</gene>
<keyword evidence="9" id="KW-1185">Reference proteome</keyword>
<organism evidence="8 9">
    <name type="scientific">Planctobacterium marinum</name>
    <dbReference type="NCBI Taxonomy" id="1631968"/>
    <lineage>
        <taxon>Bacteria</taxon>
        <taxon>Pseudomonadati</taxon>
        <taxon>Pseudomonadota</taxon>
        <taxon>Gammaproteobacteria</taxon>
        <taxon>Alteromonadales</taxon>
        <taxon>Alteromonadaceae</taxon>
        <taxon>Planctobacterium</taxon>
    </lineage>
</organism>
<evidence type="ECO:0000259" key="7">
    <source>
        <dbReference type="Pfam" id="PF02525"/>
    </source>
</evidence>
<comment type="function">
    <text evidence="6">Quinone reductase that provides resistance to thiol-specific stress caused by electrophilic quinones.</text>
</comment>
<dbReference type="EMBL" id="AP027272">
    <property type="protein sequence ID" value="BDX06277.1"/>
    <property type="molecule type" value="Genomic_DNA"/>
</dbReference>
<sequence>MSNVLVVNSSINGEQGNSNKLVQSFIDALAAKENITLQELDLNKEQLGHLTSEEMQAWMTAAEQRSEQQHQLASISDNYVEQVKKADTLVLGVPMYNFGIPSALKAWIDRIARAGVTFRYTENGPQGLLSDKKVYVLAARGGMYAGTPKDTQTTYLKDFFAFVGLTDVEFVYAEGLAMGEESASGAFAQANEKIIELIGQRGA</sequence>
<comment type="caution">
    <text evidence="6">Lacks conserved residue(s) required for the propagation of feature annotation.</text>
</comment>
<dbReference type="EC" id="1.7.1.17" evidence="6"/>
<proteinExistence type="inferred from homology"/>
<dbReference type="PANTHER" id="PTHR43741">
    <property type="entry name" value="FMN-DEPENDENT NADH-AZOREDUCTASE 1"/>
    <property type="match status" value="1"/>
</dbReference>